<gene>
    <name evidence="1" type="ORF">ASILVAE211_08295</name>
</gene>
<reference evidence="1" key="1">
    <citation type="journal article" date="2021" name="Microorganisms">
        <title>Acidisoma silvae sp. nov. and Acidisomacellulosilytica sp. nov., Two Acidophilic Bacteria Isolated from Decaying Wood, Hydrolyzing Cellulose and Producing Poly-3-hydroxybutyrate.</title>
        <authorList>
            <person name="Mieszkin S."/>
            <person name="Pouder E."/>
            <person name="Uroz S."/>
            <person name="Simon-Colin C."/>
            <person name="Alain K."/>
        </authorList>
    </citation>
    <scope>NUCLEOTIDE SEQUENCE</scope>
    <source>
        <strain evidence="1">HW T2.11</strain>
    </source>
</reference>
<dbReference type="EMBL" id="JAESVB010000003">
    <property type="protein sequence ID" value="MCB8875175.1"/>
    <property type="molecule type" value="Genomic_DNA"/>
</dbReference>
<sequence length="370" mass="41926">MKIAFLYIAEAYQCYHGASIALELARRAGVEVVSYYNDPQSPHHLERIRQAYGAEPVQYRRLERSWLTALLQTALRRFGMFKMLTLWDNHRELDSYDAVFAVEDTVCYARRLGIRHPKLILLPHGFGDRARGFTHHTKGFDFVLVAGPKSVQRMEAQNVVPPGGYAVVGAVKLDVCAALQRTQAPLFKGQRPVVLYNAHKAPKLTSWPRFIGPILEDFARQDDFNLIVAPHVKMFRRQNVRTRADWDARSTDHILIDTGSDRLLDMTYTSAADIYVGDVSSQVYEFLATPRPCVFLNAHGIAWQGDPNFAHWQLGDVVDDPKDLMAAIRAAPARHALYRARQEQMAEASLGERHGATVRAADAILRFMQR</sequence>
<dbReference type="InterPro" id="IPR043148">
    <property type="entry name" value="TagF_C"/>
</dbReference>
<dbReference type="AlphaFoldDB" id="A0A964DYB0"/>
<reference evidence="1" key="2">
    <citation type="submission" date="2021-01" db="EMBL/GenBank/DDBJ databases">
        <authorList>
            <person name="Mieszkin S."/>
            <person name="Pouder E."/>
            <person name="Alain K."/>
        </authorList>
    </citation>
    <scope>NUCLEOTIDE SEQUENCE</scope>
    <source>
        <strain evidence="1">HW T2.11</strain>
    </source>
</reference>
<evidence type="ECO:0008006" key="3">
    <source>
        <dbReference type="Google" id="ProtNLM"/>
    </source>
</evidence>
<organism evidence="1 2">
    <name type="scientific">Acidisoma silvae</name>
    <dbReference type="NCBI Taxonomy" id="2802396"/>
    <lineage>
        <taxon>Bacteria</taxon>
        <taxon>Pseudomonadati</taxon>
        <taxon>Pseudomonadota</taxon>
        <taxon>Alphaproteobacteria</taxon>
        <taxon>Acetobacterales</taxon>
        <taxon>Acidocellaceae</taxon>
        <taxon>Acidisoma</taxon>
    </lineage>
</organism>
<keyword evidence="2" id="KW-1185">Reference proteome</keyword>
<dbReference type="SUPFAM" id="SSF53756">
    <property type="entry name" value="UDP-Glycosyltransferase/glycogen phosphorylase"/>
    <property type="match status" value="1"/>
</dbReference>
<accession>A0A964DYB0</accession>
<comment type="caution">
    <text evidence="1">The sequence shown here is derived from an EMBL/GenBank/DDBJ whole genome shotgun (WGS) entry which is preliminary data.</text>
</comment>
<dbReference type="RefSeq" id="WP_227320845.1">
    <property type="nucleotide sequence ID" value="NZ_JAESVB010000003.1"/>
</dbReference>
<dbReference type="Proteomes" id="UP000708298">
    <property type="component" value="Unassembled WGS sequence"/>
</dbReference>
<proteinExistence type="predicted"/>
<protein>
    <recommendedName>
        <fullName evidence="3">Glycosyl transferase</fullName>
    </recommendedName>
</protein>
<evidence type="ECO:0000313" key="1">
    <source>
        <dbReference type="EMBL" id="MCB8875175.1"/>
    </source>
</evidence>
<evidence type="ECO:0000313" key="2">
    <source>
        <dbReference type="Proteomes" id="UP000708298"/>
    </source>
</evidence>
<name>A0A964DYB0_9PROT</name>
<dbReference type="Gene3D" id="3.40.50.12580">
    <property type="match status" value="1"/>
</dbReference>